<dbReference type="InParanoid" id="Q7NMD3"/>
<dbReference type="InterPro" id="IPR036412">
    <property type="entry name" value="HAD-like_sf"/>
</dbReference>
<dbReference type="HOGENOM" id="CLU_044146_0_2_3"/>
<dbReference type="eggNOG" id="COG0561">
    <property type="taxonomic scope" value="Bacteria"/>
</dbReference>
<accession>Q7NMD3</accession>
<dbReference type="GO" id="GO:0005829">
    <property type="term" value="C:cytosol"/>
    <property type="evidence" value="ECO:0000318"/>
    <property type="project" value="GO_Central"/>
</dbReference>
<dbReference type="SUPFAM" id="SSF56784">
    <property type="entry name" value="HAD-like"/>
    <property type="match status" value="1"/>
</dbReference>
<dbReference type="AlphaFoldDB" id="Q7NMD3"/>
<dbReference type="OrthoDB" id="9781413at2"/>
<dbReference type="InterPro" id="IPR006379">
    <property type="entry name" value="HAD-SF_hydro_IIB"/>
</dbReference>
<dbReference type="Proteomes" id="UP000000557">
    <property type="component" value="Chromosome"/>
</dbReference>
<dbReference type="SFLD" id="SFLDS00003">
    <property type="entry name" value="Haloacid_Dehalogenase"/>
    <property type="match status" value="1"/>
</dbReference>
<dbReference type="RefSeq" id="WP_011140835.1">
    <property type="nucleotide sequence ID" value="NC_005125.1"/>
</dbReference>
<proteinExistence type="predicted"/>
<dbReference type="Gene3D" id="3.40.50.1000">
    <property type="entry name" value="HAD superfamily/HAD-like"/>
    <property type="match status" value="1"/>
</dbReference>
<dbReference type="STRING" id="251221.gene:10758311"/>
<dbReference type="SFLD" id="SFLDG01140">
    <property type="entry name" value="C2.B:_Phosphomannomutase_and_P"/>
    <property type="match status" value="1"/>
</dbReference>
<dbReference type="EnsemblBacteria" id="BAC88774">
    <property type="protein sequence ID" value="BAC88774"/>
    <property type="gene ID" value="BAC88774"/>
</dbReference>
<dbReference type="FunCoup" id="Q7NMD3">
    <property type="interactions" value="3"/>
</dbReference>
<evidence type="ECO:0000313" key="2">
    <source>
        <dbReference type="Proteomes" id="UP000000557"/>
    </source>
</evidence>
<dbReference type="GO" id="GO:0000287">
    <property type="term" value="F:magnesium ion binding"/>
    <property type="evidence" value="ECO:0000318"/>
    <property type="project" value="GO_Central"/>
</dbReference>
<dbReference type="NCBIfam" id="TIGR01484">
    <property type="entry name" value="HAD-SF-IIB"/>
    <property type="match status" value="1"/>
</dbReference>
<dbReference type="PhylomeDB" id="Q7NMD3"/>
<evidence type="ECO:0000313" key="1">
    <source>
        <dbReference type="EMBL" id="BAC88774.1"/>
    </source>
</evidence>
<dbReference type="CDD" id="cd07516">
    <property type="entry name" value="HAD_Pase"/>
    <property type="match status" value="1"/>
</dbReference>
<protein>
    <submittedName>
        <fullName evidence="1">Glr0833 protein</fullName>
    </submittedName>
</protein>
<gene>
    <name evidence="1" type="ordered locus">glr0833</name>
</gene>
<dbReference type="PROSITE" id="PS01229">
    <property type="entry name" value="COF_2"/>
    <property type="match status" value="1"/>
</dbReference>
<dbReference type="InterPro" id="IPR000150">
    <property type="entry name" value="Cof"/>
</dbReference>
<dbReference type="EMBL" id="BA000045">
    <property type="protein sequence ID" value="BAC88774.1"/>
    <property type="molecule type" value="Genomic_DNA"/>
</dbReference>
<dbReference type="Gene3D" id="3.30.1240.10">
    <property type="match status" value="1"/>
</dbReference>
<reference evidence="1 2" key="2">
    <citation type="journal article" date="2003" name="DNA Res.">
        <title>Complete genome structure of Gloeobacter violaceus PCC 7421, a cyanobacterium that lacks thylakoids (supplement).</title>
        <authorList>
            <person name="Nakamura Y."/>
            <person name="Kaneko T."/>
            <person name="Sato S."/>
            <person name="Mimuro M."/>
            <person name="Miyashita H."/>
            <person name="Tsuchiya T."/>
            <person name="Sasamoto S."/>
            <person name="Watanabe A."/>
            <person name="Kawashima K."/>
            <person name="Kishida Y."/>
            <person name="Kiyokawa C."/>
            <person name="Kohara M."/>
            <person name="Matsumoto M."/>
            <person name="Matsuno A."/>
            <person name="Nakazaki N."/>
            <person name="Shimpo S."/>
            <person name="Takeuchi C."/>
            <person name="Yamada M."/>
            <person name="Tabata S."/>
        </authorList>
    </citation>
    <scope>NUCLEOTIDE SEQUENCE [LARGE SCALE GENOMIC DNA]</scope>
    <source>
        <strain evidence="2">ATCC 29082 / PCC 7421</strain>
    </source>
</reference>
<dbReference type="PANTHER" id="PTHR10000:SF8">
    <property type="entry name" value="HAD SUPERFAMILY HYDROLASE-LIKE, TYPE 3"/>
    <property type="match status" value="1"/>
</dbReference>
<dbReference type="PANTHER" id="PTHR10000">
    <property type="entry name" value="PHOSPHOSERINE PHOSPHATASE"/>
    <property type="match status" value="1"/>
</dbReference>
<sequence length="283" mass="30672">MPITLLVLDLDGTIVGQQLQVSDAVIEAIRRVRGQGVRVAVATGRMYRAALPFYRLVGSDLPLVSYQGALVKDPVDGRVLLHRPVPVERTLEVLAFLEGEGLAVHLYLNDTLYVRELTAASRRYGERTGVTPQVVGDLRRVLTAEPTKILGLTPGEATTDRLLGELRERYAPETLYLTKSDPTFVEVAHPQVNKGLAVRYLAEQMLQIPREEVMCVGDQFNDAEMLAYAGIGVAMGNAPAGVQAVADWVAPTVEQDGVARAIEKFILAPESLPCVPAPVSPAP</sequence>
<name>Q7NMD3_GLOVI</name>
<dbReference type="Pfam" id="PF08282">
    <property type="entry name" value="Hydrolase_3"/>
    <property type="match status" value="1"/>
</dbReference>
<reference evidence="1 2" key="1">
    <citation type="journal article" date="2003" name="DNA Res.">
        <title>Complete genome structure of Gloeobacter violaceus PCC 7421, a cyanobacterium that lacks thylakoids.</title>
        <authorList>
            <person name="Nakamura Y."/>
            <person name="Kaneko T."/>
            <person name="Sato S."/>
            <person name="Mimuro M."/>
            <person name="Miyashita H."/>
            <person name="Tsuchiya T."/>
            <person name="Sasamoto S."/>
            <person name="Watanabe A."/>
            <person name="Kawashima K."/>
            <person name="Kishida Y."/>
            <person name="Kiyokawa C."/>
            <person name="Kohara M."/>
            <person name="Matsumoto M."/>
            <person name="Matsuno A."/>
            <person name="Nakazaki N."/>
            <person name="Shimpo S."/>
            <person name="Takeuchi C."/>
            <person name="Yamada M."/>
            <person name="Tabata S."/>
        </authorList>
    </citation>
    <scope>NUCLEOTIDE SEQUENCE [LARGE SCALE GENOMIC DNA]</scope>
    <source>
        <strain evidence="2">ATCC 29082 / PCC 7421</strain>
    </source>
</reference>
<dbReference type="InterPro" id="IPR023214">
    <property type="entry name" value="HAD_sf"/>
</dbReference>
<dbReference type="NCBIfam" id="TIGR00099">
    <property type="entry name" value="Cof-subfamily"/>
    <property type="match status" value="1"/>
</dbReference>
<dbReference type="KEGG" id="gvi:glr0833"/>
<organism evidence="1 2">
    <name type="scientific">Gloeobacter violaceus (strain ATCC 29082 / PCC 7421)</name>
    <dbReference type="NCBI Taxonomy" id="251221"/>
    <lineage>
        <taxon>Bacteria</taxon>
        <taxon>Bacillati</taxon>
        <taxon>Cyanobacteriota</taxon>
        <taxon>Cyanophyceae</taxon>
        <taxon>Gloeobacterales</taxon>
        <taxon>Gloeobacteraceae</taxon>
        <taxon>Gloeobacter</taxon>
    </lineage>
</organism>
<keyword evidence="2" id="KW-1185">Reference proteome</keyword>
<dbReference type="GO" id="GO:0016791">
    <property type="term" value="F:phosphatase activity"/>
    <property type="evidence" value="ECO:0000318"/>
    <property type="project" value="GO_Central"/>
</dbReference>